<dbReference type="InterPro" id="IPR052047">
    <property type="entry name" value="GH94_Enzymes"/>
</dbReference>
<dbReference type="Gene3D" id="2.60.420.10">
    <property type="entry name" value="Maltose phosphorylase, domain 3"/>
    <property type="match status" value="1"/>
</dbReference>
<dbReference type="InterPro" id="IPR011013">
    <property type="entry name" value="Gal_mutarotase_sf_dom"/>
</dbReference>
<dbReference type="Pfam" id="PF10091">
    <property type="entry name" value="Glycoamylase"/>
    <property type="match status" value="1"/>
</dbReference>
<accession>A0ABQ2JK73</accession>
<dbReference type="Gene3D" id="1.50.10.140">
    <property type="match status" value="2"/>
</dbReference>
<keyword evidence="2" id="KW-0808">Transferase</keyword>
<feature type="domain" description="Glycosyl hydrolase 94 supersandwich" evidence="5">
    <location>
        <begin position="1980"/>
        <end position="2248"/>
    </location>
</feature>
<dbReference type="SUPFAM" id="SSF74650">
    <property type="entry name" value="Galactose mutarotase-like"/>
    <property type="match status" value="2"/>
</dbReference>
<name>A0ABQ2JK73_9DEIO</name>
<evidence type="ECO:0000259" key="7">
    <source>
        <dbReference type="Pfam" id="PF17167"/>
    </source>
</evidence>
<dbReference type="Gene3D" id="1.50.10.10">
    <property type="match status" value="1"/>
</dbReference>
<dbReference type="InterPro" id="IPR033432">
    <property type="entry name" value="GH94_catalytic"/>
</dbReference>
<organism evidence="8 9">
    <name type="scientific">Deinococcus daejeonensis</name>
    <dbReference type="NCBI Taxonomy" id="1007098"/>
    <lineage>
        <taxon>Bacteria</taxon>
        <taxon>Thermotogati</taxon>
        <taxon>Deinococcota</taxon>
        <taxon>Deinococci</taxon>
        <taxon>Deinococcales</taxon>
        <taxon>Deinococcaceae</taxon>
        <taxon>Deinococcus</taxon>
    </lineage>
</organism>
<feature type="domain" description="Glycosyl hydrolase 94 catalytic" evidence="7">
    <location>
        <begin position="2263"/>
        <end position="2685"/>
    </location>
</feature>
<protein>
    <recommendedName>
        <fullName evidence="10">Cellobiose phosphorylase</fullName>
    </recommendedName>
</protein>
<feature type="domain" description="Glycoamylase-like" evidence="6">
    <location>
        <begin position="1226"/>
        <end position="1422"/>
    </location>
</feature>
<comment type="caution">
    <text evidence="8">The sequence shown here is derived from an EMBL/GenBank/DDBJ whole genome shotgun (WGS) entry which is preliminary data.</text>
</comment>
<dbReference type="SUPFAM" id="SSF48208">
    <property type="entry name" value="Six-hairpin glycosidases"/>
    <property type="match status" value="1"/>
</dbReference>
<reference evidence="9" key="1">
    <citation type="journal article" date="2019" name="Int. J. Syst. Evol. Microbiol.">
        <title>The Global Catalogue of Microorganisms (GCM) 10K type strain sequencing project: providing services to taxonomists for standard genome sequencing and annotation.</title>
        <authorList>
            <consortium name="The Broad Institute Genomics Platform"/>
            <consortium name="The Broad Institute Genome Sequencing Center for Infectious Disease"/>
            <person name="Wu L."/>
            <person name="Ma J."/>
        </authorList>
    </citation>
    <scope>NUCLEOTIDE SEQUENCE [LARGE SCALE GENOMIC DNA]</scope>
    <source>
        <strain evidence="9">JCM 16918</strain>
    </source>
</reference>
<keyword evidence="4" id="KW-1133">Transmembrane helix</keyword>
<dbReference type="Pfam" id="PF17167">
    <property type="entry name" value="Glyco_hydro_94"/>
    <property type="match status" value="1"/>
</dbReference>
<dbReference type="InterPro" id="IPR008928">
    <property type="entry name" value="6-hairpin_glycosidase_sf"/>
</dbReference>
<evidence type="ECO:0008006" key="10">
    <source>
        <dbReference type="Google" id="ProtNLM"/>
    </source>
</evidence>
<dbReference type="InterPro" id="IPR037824">
    <property type="entry name" value="GH94N_2_NdvB"/>
</dbReference>
<evidence type="ECO:0000313" key="9">
    <source>
        <dbReference type="Proteomes" id="UP000645517"/>
    </source>
</evidence>
<evidence type="ECO:0000256" key="3">
    <source>
        <dbReference type="SAM" id="MobiDB-lite"/>
    </source>
</evidence>
<sequence>MTEEKIMAERSDLQDLDRAAVGLAEQHGQPHRRRVGRAATGAARRSAARSTQVLRGALARAAQEHGPARAPADEWLLDNAHVIEGALRQTREDLPGGFVRTLPVLPGGAPRVHALACGVLDVPGGFDAAGAARFVRAYQGQWPLTLGELWALPAYLRLETLDRLLRSPPQGEVVARAVQTLRALNRVDWLTFVESVSVVEAALQEDPARVYARMDRATRNQYRQVVERLARAARQPEVDVARTATGLMAPGEHVGHALLAEPDGHGLTPLERALGIRPGLWRAGRRALWRARLGVYVTALLGLFMLTVTLLLGVASRAGAAPWALAVLAALCAAPALVNATTLLHWASSFRAPRVLPKLEPVAATTGRVTLVVIPCLLSDADEVQTLLRRLERHALGNGDPDVQFALLSDHVDAPQATMPGDDALLAQAQAGVDALNRRRGPQFHLFHRPREFSAAEGCWMGRERKRGKLMDLGALLLNGTPGLFSVPAGRPAALEDVRYVLTLDADTWLPPGTLRTLVGTFDHPLNRPVWDERGRLRAGYTVLQPRVEPHPRSVQASRYVRAITGGRGLDLYAQAVSEAYQDLFAEGTYAGKGLYDLAAFDRSVRGRVPDGQVLSHDLLEGALGRAAFVSDVPLIEGVPSHYLAFTRRMERWVRGDWQLLPWLGGRGAALGTLGRWKVLHNLARSLHPVGVLGVLALAWSGALGGAFFWTLLALLALTGPLLVSSAAGLLGSVRVRSGEQLLAAMVDEGQRTLLTLTFLPFESLVILGAVSRALGRTFVTRRRLLEWTPAGQVDGQLAARAGPGACWRAMWGAPVLAAALGALAARHPGSWPLAAPLLLAWACSPQLAWQLSRPPTRRAVTLSPLQRRAARLLARRTWLFFERFVGPDDHWLPPDHFQEHPLGVAAHRTSPTNIGLMLTATLSAYDLGYLGPLELTARLQATLDTLGRLERHEGHLLNWYDTRSLAPLPPPYVSTVDSGNLTGHLIALRQGLLSLPDEPVWRAQRWEGLLDTLALLDAALPAGGARTRCAQMQELILANLHPSRWSALLDASDAHLAALEAAVLQLVETADPLDEPTLWEVSTWFERLRHHLVNLRAQRDSFLPWLAAPPLPAGLPPGAWSALPCAPRLAALPDTYRQAHAALDAAAAGATDAAQRAWCEQQRAGLRGAAGQAAAWLDTLAQLTRDLDAEIERPRWGFLFDPQRELFTLGYRPDLNRPDPNAYDLLASEARLASFVAIALRQVPATHWLHLARPMTRVGGRRLLLSWSGTAFEYLMPGLLMRAPPDSLLGVACASAVATQRAHGRHHGVPWGVSESGYARLDANLNYQYRAFGVPGLGLQRGLADDLVIAPYASLLALPWQPAAVIRNLARLGGVGLLGRYGLFEAADYTPARLPVGARVSVVRSYMAHHQGMTLLSVANALAAGQPGRPGMVERFHADPRVASAELLLYEQVPYAVPLERLHLDQRRAPPGQVPGLSLEPWAVPGGGSTQLHLLSNGRYSVLIGESGGGATRWNGLQLSRFRADPARLDCGHWIYVQDLESGICWTLTSQPRGTGTGEALLSAHSAQFQGREAGVTSLLDVTVDAALDAEVRRITLRADPGSAARRLRITCVAEAVLGSHAADLAHPAFQKLFVQSEWAARDQTLLLRRRSRSPQESQVWWGHFLTSPDGVPPGLTWTAARAQVLGRHGSARDPQGLLGTGRLTGTVGVTLDAVAALQVDVTLRPGRPVTLAWVAVAAETRASALTSARTLTAWARVQAAFSDARREIHRSLRAAGIGTPELELGARLLSALTYPRAQWRTSVGERHANPHAQRDLWPLGLSGDHPVLLLHLRDAEHLEALSQLLRLHRHWREREVLVDLALLNDGDQGYGQDVTLATARLITASGADSWLGRAGGLHLVRGSALSGAARQALLGAARVQLSSADGPLDEQLRRHAPPADLPPLLPSRSPWMPTVPDRGGAPLTFWNGLGGFTPTGDEYHLRLQPGQTTPRPWVNVIASPAGGFVISEAGGGFSWAGNSGENRLTAWTNDPVSDTPSDTLYLRDEATAQIWTPTPQPAPSGAPCLIRHGWGYTAFEQRSHDLAQHLLMSAAPDDPVKIMTLSLRNEAERARHVSVTCTADFVLGPHRDGQAPHLLTDFDADHGALLVRNPWRDETGAQVAFLAVAPAPQGVTTDRLEFLGQGGTPARPAALTRVGLSGTVDPPGDPGAALQVHLHLPPGGQQTVTVLLGAGHDAADTARLLDTYLDPGRCERAVQDTRARWQHLLGRVIVKTPDPAFDVMLNGWLLYQTLSCRVWGRSGLYQSSGAYGFRDQLQDVLALLHAAPNLAREQILRHAARQFTQGDALHWWHPPMARGVRTRISDDLLWLPYVTAAYVTVTGDTGILNEVAPFLTGAELEPAEHERYDTYAATGGAPLYEHLLRAVRHASRTGRHGLPLMGTGDWNDGLNLIGAGGQGESVWLGFFLHRVLNDLLPLCRLQGDDASVQTFTAQAQALGRHLEQHGWDGQWYRRAYRDDGSVLGSAGNRECRIDAVAQSWAVLSGAADPTRARLAMNAVRTHLLDEDAKLSLLLTPPFDRSAPHPGYIQGYPPGIRENGAQYTHAAVWTAWAFAELGDASQAHTLFQWLNPIHRTSAPADVATYQTEPYVMTADVASHPQRRGEGGWSWYTGSAAWTYRLGLEQLLGIRRTGASLRVQPCIPDNWSGYQVTYHHGTSRYELHVDNRPGGAPGVTVDGHPLAGSVIPLLDDGATHQVQVTLR</sequence>
<dbReference type="PANTHER" id="PTHR37469">
    <property type="entry name" value="CELLOBIONIC ACID PHOSPHORYLASE-RELATED"/>
    <property type="match status" value="1"/>
</dbReference>
<feature type="domain" description="Glycosyl hydrolase 94 supersandwich" evidence="5">
    <location>
        <begin position="1492"/>
        <end position="1750"/>
    </location>
</feature>
<proteinExistence type="predicted"/>
<dbReference type="SMART" id="SM01068">
    <property type="entry name" value="CBM_X"/>
    <property type="match status" value="2"/>
</dbReference>
<evidence type="ECO:0000259" key="6">
    <source>
        <dbReference type="Pfam" id="PF10091"/>
    </source>
</evidence>
<feature type="region of interest" description="Disordered" evidence="3">
    <location>
        <begin position="1931"/>
        <end position="1951"/>
    </location>
</feature>
<dbReference type="Pfam" id="PF06165">
    <property type="entry name" value="GH94_b-supersand"/>
    <property type="match status" value="2"/>
</dbReference>
<dbReference type="EMBL" id="BMOR01000037">
    <property type="protein sequence ID" value="GGN47206.1"/>
    <property type="molecule type" value="Genomic_DNA"/>
</dbReference>
<dbReference type="InterPro" id="IPR012341">
    <property type="entry name" value="6hp_glycosidase-like_sf"/>
</dbReference>
<dbReference type="InterPro" id="IPR019282">
    <property type="entry name" value="Glycoamylase-like_cons_dom"/>
</dbReference>
<dbReference type="Proteomes" id="UP000645517">
    <property type="component" value="Unassembled WGS sequence"/>
</dbReference>
<gene>
    <name evidence="8" type="ORF">GCM10010842_38480</name>
</gene>
<feature type="transmembrane region" description="Helical" evidence="4">
    <location>
        <begin position="686"/>
        <end position="703"/>
    </location>
</feature>
<feature type="region of interest" description="Disordered" evidence="3">
    <location>
        <begin position="23"/>
        <end position="46"/>
    </location>
</feature>
<feature type="transmembrane region" description="Helical" evidence="4">
    <location>
        <begin position="709"/>
        <end position="732"/>
    </location>
</feature>
<feature type="transmembrane region" description="Helical" evidence="4">
    <location>
        <begin position="293"/>
        <end position="315"/>
    </location>
</feature>
<evidence type="ECO:0000256" key="4">
    <source>
        <dbReference type="SAM" id="Phobius"/>
    </source>
</evidence>
<evidence type="ECO:0000259" key="5">
    <source>
        <dbReference type="Pfam" id="PF06165"/>
    </source>
</evidence>
<dbReference type="InterPro" id="IPR037018">
    <property type="entry name" value="GH65_N"/>
</dbReference>
<keyword evidence="4" id="KW-0812">Transmembrane</keyword>
<dbReference type="CDD" id="cd11756">
    <property type="entry name" value="GH94N_ChvB_NdvB_1_like"/>
    <property type="match status" value="1"/>
</dbReference>
<feature type="transmembrane region" description="Helical" evidence="4">
    <location>
        <begin position="753"/>
        <end position="775"/>
    </location>
</feature>
<evidence type="ECO:0000256" key="2">
    <source>
        <dbReference type="ARBA" id="ARBA00022679"/>
    </source>
</evidence>
<feature type="transmembrane region" description="Helical" evidence="4">
    <location>
        <begin position="321"/>
        <end position="344"/>
    </location>
</feature>
<evidence type="ECO:0000256" key="1">
    <source>
        <dbReference type="ARBA" id="ARBA00022676"/>
    </source>
</evidence>
<feature type="compositionally biased region" description="Low complexity" evidence="3">
    <location>
        <begin position="37"/>
        <end position="46"/>
    </location>
</feature>
<keyword evidence="4" id="KW-0472">Membrane</keyword>
<keyword evidence="9" id="KW-1185">Reference proteome</keyword>
<dbReference type="InterPro" id="IPR010383">
    <property type="entry name" value="Glyco_hydrolase_94_b-supersand"/>
</dbReference>
<dbReference type="Gene3D" id="2.70.98.40">
    <property type="entry name" value="Glycoside hydrolase, family 65, N-terminal domain"/>
    <property type="match status" value="2"/>
</dbReference>
<keyword evidence="1" id="KW-0328">Glycosyltransferase</keyword>
<evidence type="ECO:0000313" key="8">
    <source>
        <dbReference type="EMBL" id="GGN47206.1"/>
    </source>
</evidence>
<dbReference type="PANTHER" id="PTHR37469:SF2">
    <property type="entry name" value="CELLOBIONIC ACID PHOSPHORYLASE"/>
    <property type="match status" value="1"/>
</dbReference>